<dbReference type="Gene3D" id="1.10.10.10">
    <property type="entry name" value="Winged helix-like DNA-binding domain superfamily/Winged helix DNA-binding domain"/>
    <property type="match status" value="1"/>
</dbReference>
<dbReference type="Pfam" id="PF13936">
    <property type="entry name" value="HTH_38"/>
    <property type="match status" value="1"/>
</dbReference>
<proteinExistence type="predicted"/>
<dbReference type="InterPro" id="IPR009057">
    <property type="entry name" value="Homeodomain-like_sf"/>
</dbReference>
<name>A0A850R9F7_9LACO</name>
<feature type="domain" description="Transposase IS30-like HTH" evidence="1">
    <location>
        <begin position="4"/>
        <end position="44"/>
    </location>
</feature>
<dbReference type="PANTHER" id="PTHR10948:SF23">
    <property type="entry name" value="TRANSPOSASE INSI FOR INSERTION SEQUENCE ELEMENT IS30A-RELATED"/>
    <property type="match status" value="1"/>
</dbReference>
<dbReference type="AlphaFoldDB" id="A0A850R9F7"/>
<accession>A0A850R9F7</accession>
<evidence type="ECO:0000313" key="3">
    <source>
        <dbReference type="Proteomes" id="UP000563523"/>
    </source>
</evidence>
<dbReference type="Proteomes" id="UP000563523">
    <property type="component" value="Unassembled WGS sequence"/>
</dbReference>
<reference evidence="2 3" key="1">
    <citation type="submission" date="2020-06" db="EMBL/GenBank/DDBJ databases">
        <authorList>
            <person name="Kang J."/>
        </authorList>
    </citation>
    <scope>NUCLEOTIDE SEQUENCE [LARGE SCALE GENOMIC DNA]</scope>
    <source>
        <strain evidence="2 3">DCY120</strain>
    </source>
</reference>
<dbReference type="GO" id="GO:0004803">
    <property type="term" value="F:transposase activity"/>
    <property type="evidence" value="ECO:0007669"/>
    <property type="project" value="TreeGrafter"/>
</dbReference>
<dbReference type="GO" id="GO:0005829">
    <property type="term" value="C:cytosol"/>
    <property type="evidence" value="ECO:0007669"/>
    <property type="project" value="TreeGrafter"/>
</dbReference>
<dbReference type="InterPro" id="IPR036388">
    <property type="entry name" value="WH-like_DNA-bd_sf"/>
</dbReference>
<keyword evidence="3" id="KW-1185">Reference proteome</keyword>
<evidence type="ECO:0000259" key="1">
    <source>
        <dbReference type="Pfam" id="PF13936"/>
    </source>
</evidence>
<organism evidence="2 3">
    <name type="scientific">Bombilactobacillus apium</name>
    <dbReference type="NCBI Taxonomy" id="2675299"/>
    <lineage>
        <taxon>Bacteria</taxon>
        <taxon>Bacillati</taxon>
        <taxon>Bacillota</taxon>
        <taxon>Bacilli</taxon>
        <taxon>Lactobacillales</taxon>
        <taxon>Lactobacillaceae</taxon>
        <taxon>Bombilactobacillus</taxon>
    </lineage>
</organism>
<dbReference type="InterPro" id="IPR025246">
    <property type="entry name" value="IS30-like_HTH"/>
</dbReference>
<protein>
    <submittedName>
        <fullName evidence="2">Helix-turn-helix domain-containing protein</fullName>
    </submittedName>
</protein>
<sequence length="91" mass="10308">MSTSTLSQFQRGAIASLLRQGKSQAAIAQDLGVAKSTISYELQRVQPYDPELAQADADRKRRHCGRKSILTPQRKQLVEHHLRLTWSSDYI</sequence>
<dbReference type="InterPro" id="IPR051917">
    <property type="entry name" value="Transposase-Integrase"/>
</dbReference>
<gene>
    <name evidence="2" type="ORF">HU830_02330</name>
</gene>
<dbReference type="SUPFAM" id="SSF46689">
    <property type="entry name" value="Homeodomain-like"/>
    <property type="match status" value="1"/>
</dbReference>
<evidence type="ECO:0000313" key="2">
    <source>
        <dbReference type="EMBL" id="NVY96026.1"/>
    </source>
</evidence>
<dbReference type="EMBL" id="JABZEC010000002">
    <property type="protein sequence ID" value="NVY96026.1"/>
    <property type="molecule type" value="Genomic_DNA"/>
</dbReference>
<dbReference type="GO" id="GO:0032196">
    <property type="term" value="P:transposition"/>
    <property type="evidence" value="ECO:0007669"/>
    <property type="project" value="TreeGrafter"/>
</dbReference>
<comment type="caution">
    <text evidence="2">The sequence shown here is derived from an EMBL/GenBank/DDBJ whole genome shotgun (WGS) entry which is preliminary data.</text>
</comment>
<dbReference type="PANTHER" id="PTHR10948">
    <property type="entry name" value="TRANSPOSASE"/>
    <property type="match status" value="1"/>
</dbReference>